<sequence>MHARCNGTLLALFSLLATVSGWEVSSILASACACTALLDDGRAITWHHGCAAKSAFQFLAQRGADADDWPGPDVAAAISAGVVNQSVAAVLDVMLEAALDGRAAYSMQRASAEVVSAE</sequence>
<feature type="signal peptide" evidence="1">
    <location>
        <begin position="1"/>
        <end position="21"/>
    </location>
</feature>
<evidence type="ECO:0000256" key="1">
    <source>
        <dbReference type="SAM" id="SignalP"/>
    </source>
</evidence>
<dbReference type="AlphaFoldDB" id="A0A1Q9CU28"/>
<evidence type="ECO:0000313" key="3">
    <source>
        <dbReference type="Proteomes" id="UP000186817"/>
    </source>
</evidence>
<keyword evidence="1" id="KW-0732">Signal</keyword>
<dbReference type="PROSITE" id="PS51257">
    <property type="entry name" value="PROKAR_LIPOPROTEIN"/>
    <property type="match status" value="1"/>
</dbReference>
<evidence type="ECO:0000313" key="2">
    <source>
        <dbReference type="EMBL" id="OLP86436.1"/>
    </source>
</evidence>
<dbReference type="Proteomes" id="UP000186817">
    <property type="component" value="Unassembled WGS sequence"/>
</dbReference>
<gene>
    <name evidence="2" type="ORF">AK812_SmicGene32451</name>
</gene>
<accession>A0A1Q9CU28</accession>
<proteinExistence type="predicted"/>
<dbReference type="EMBL" id="LSRX01000916">
    <property type="protein sequence ID" value="OLP86436.1"/>
    <property type="molecule type" value="Genomic_DNA"/>
</dbReference>
<feature type="chain" id="PRO_5012503141" evidence="1">
    <location>
        <begin position="22"/>
        <end position="118"/>
    </location>
</feature>
<keyword evidence="3" id="KW-1185">Reference proteome</keyword>
<organism evidence="2 3">
    <name type="scientific">Symbiodinium microadriaticum</name>
    <name type="common">Dinoflagellate</name>
    <name type="synonym">Zooxanthella microadriatica</name>
    <dbReference type="NCBI Taxonomy" id="2951"/>
    <lineage>
        <taxon>Eukaryota</taxon>
        <taxon>Sar</taxon>
        <taxon>Alveolata</taxon>
        <taxon>Dinophyceae</taxon>
        <taxon>Suessiales</taxon>
        <taxon>Symbiodiniaceae</taxon>
        <taxon>Symbiodinium</taxon>
    </lineage>
</organism>
<name>A0A1Q9CU28_SYMMI</name>
<dbReference type="OrthoDB" id="10297901at2759"/>
<reference evidence="2 3" key="1">
    <citation type="submission" date="2016-02" db="EMBL/GenBank/DDBJ databases">
        <title>Genome analysis of coral dinoflagellate symbionts highlights evolutionary adaptations to a symbiotic lifestyle.</title>
        <authorList>
            <person name="Aranda M."/>
            <person name="Li Y."/>
            <person name="Liew Y.J."/>
            <person name="Baumgarten S."/>
            <person name="Simakov O."/>
            <person name="Wilson M."/>
            <person name="Piel J."/>
            <person name="Ashoor H."/>
            <person name="Bougouffa S."/>
            <person name="Bajic V.B."/>
            <person name="Ryu T."/>
            <person name="Ravasi T."/>
            <person name="Bayer T."/>
            <person name="Micklem G."/>
            <person name="Kim H."/>
            <person name="Bhak J."/>
            <person name="Lajeunesse T.C."/>
            <person name="Voolstra C.R."/>
        </authorList>
    </citation>
    <scope>NUCLEOTIDE SEQUENCE [LARGE SCALE GENOMIC DNA]</scope>
    <source>
        <strain evidence="2 3">CCMP2467</strain>
    </source>
</reference>
<protein>
    <submittedName>
        <fullName evidence="2">Uncharacterized protein</fullName>
    </submittedName>
</protein>
<comment type="caution">
    <text evidence="2">The sequence shown here is derived from an EMBL/GenBank/DDBJ whole genome shotgun (WGS) entry which is preliminary data.</text>
</comment>